<dbReference type="PANTHER" id="PTHR12091:SF0">
    <property type="entry name" value="PRO-MCH"/>
    <property type="match status" value="1"/>
</dbReference>
<dbReference type="GO" id="GO:0031777">
    <property type="term" value="F:type 1 melanin-concentrating hormone receptor binding"/>
    <property type="evidence" value="ECO:0007669"/>
    <property type="project" value="TreeGrafter"/>
</dbReference>
<keyword evidence="1" id="KW-0732">Signal</keyword>
<accession>A0AAV7SHZ9</accession>
<name>A0AAV7SHZ9_PLEWA</name>
<dbReference type="InterPro" id="IPR005456">
    <property type="entry name" value="Prepro-melanin_conc_hormone"/>
</dbReference>
<organism evidence="2 3">
    <name type="scientific">Pleurodeles waltl</name>
    <name type="common">Iberian ribbed newt</name>
    <dbReference type="NCBI Taxonomy" id="8319"/>
    <lineage>
        <taxon>Eukaryota</taxon>
        <taxon>Metazoa</taxon>
        <taxon>Chordata</taxon>
        <taxon>Craniata</taxon>
        <taxon>Vertebrata</taxon>
        <taxon>Euteleostomi</taxon>
        <taxon>Amphibia</taxon>
        <taxon>Batrachia</taxon>
        <taxon>Caudata</taxon>
        <taxon>Salamandroidea</taxon>
        <taxon>Salamandridae</taxon>
        <taxon>Pleurodelinae</taxon>
        <taxon>Pleurodeles</taxon>
    </lineage>
</organism>
<dbReference type="EMBL" id="JANPWB010000008">
    <property type="protein sequence ID" value="KAJ1163665.1"/>
    <property type="molecule type" value="Genomic_DNA"/>
</dbReference>
<dbReference type="GO" id="GO:0007268">
    <property type="term" value="P:chemical synaptic transmission"/>
    <property type="evidence" value="ECO:0007669"/>
    <property type="project" value="InterPro"/>
</dbReference>
<dbReference type="PANTHER" id="PTHR12091">
    <property type="entry name" value="MELANIN-CONCENTRATING HORMONE"/>
    <property type="match status" value="1"/>
</dbReference>
<dbReference type="GO" id="GO:0030354">
    <property type="term" value="F:melanin-concentrating hormone activity"/>
    <property type="evidence" value="ECO:0007669"/>
    <property type="project" value="InterPro"/>
</dbReference>
<evidence type="ECO:0000313" key="3">
    <source>
        <dbReference type="Proteomes" id="UP001066276"/>
    </source>
</evidence>
<dbReference type="Pfam" id="PF05824">
    <property type="entry name" value="Pro-MCH"/>
    <property type="match status" value="1"/>
</dbReference>
<reference evidence="2" key="1">
    <citation type="journal article" date="2022" name="bioRxiv">
        <title>Sequencing and chromosome-scale assembly of the giantPleurodeles waltlgenome.</title>
        <authorList>
            <person name="Brown T."/>
            <person name="Elewa A."/>
            <person name="Iarovenko S."/>
            <person name="Subramanian E."/>
            <person name="Araus A.J."/>
            <person name="Petzold A."/>
            <person name="Susuki M."/>
            <person name="Suzuki K.-i.T."/>
            <person name="Hayashi T."/>
            <person name="Toyoda A."/>
            <person name="Oliveira C."/>
            <person name="Osipova E."/>
            <person name="Leigh N.D."/>
            <person name="Simon A."/>
            <person name="Yun M.H."/>
        </authorList>
    </citation>
    <scope>NUCLEOTIDE SEQUENCE</scope>
    <source>
        <strain evidence="2">20211129_DDA</strain>
        <tissue evidence="2">Liver</tissue>
    </source>
</reference>
<comment type="caution">
    <text evidence="2">The sequence shown here is derived from an EMBL/GenBank/DDBJ whole genome shotgun (WGS) entry which is preliminary data.</text>
</comment>
<dbReference type="GO" id="GO:0045202">
    <property type="term" value="C:synapse"/>
    <property type="evidence" value="ECO:0007669"/>
    <property type="project" value="GOC"/>
</dbReference>
<gene>
    <name evidence="2" type="ORF">NDU88_004120</name>
</gene>
<keyword evidence="3" id="KW-1185">Reference proteome</keyword>
<protein>
    <submittedName>
        <fullName evidence="2">Uncharacterized protein</fullName>
    </submittedName>
</protein>
<dbReference type="AlphaFoldDB" id="A0AAV7SHZ9"/>
<evidence type="ECO:0000313" key="2">
    <source>
        <dbReference type="EMBL" id="KAJ1163665.1"/>
    </source>
</evidence>
<evidence type="ECO:0000256" key="1">
    <source>
        <dbReference type="ARBA" id="ARBA00022729"/>
    </source>
</evidence>
<dbReference type="Proteomes" id="UP001066276">
    <property type="component" value="Chromosome 4_2"/>
</dbReference>
<proteinExistence type="predicted"/>
<sequence length="181" mass="19993">MLLDTISLGKAFRSGDAADKSMASPLEHFKNDDTSFLDEDEERIAKNLGQKHTFISHSSLPFDMAKKQFPYLALKGPLVFPSDSEDLTIETAQERRDAGEEENSAKLPIGRRDFDMLIITLAMYREAGNHPVYQQRRIGKAGSQALDDGPVPMSALWAVFQGLRQTAHGALLSSKPSAKTL</sequence>